<reference evidence="7" key="2">
    <citation type="submission" date="2020-09" db="EMBL/GenBank/DDBJ databases">
        <authorList>
            <person name="Sun Q."/>
            <person name="Sedlacek I."/>
        </authorList>
    </citation>
    <scope>NUCLEOTIDE SEQUENCE</scope>
    <source>
        <strain evidence="7">CCM 8606</strain>
    </source>
</reference>
<organism evidence="7 8">
    <name type="scientific">Galliscardovia ingluviei</name>
    <dbReference type="NCBI Taxonomy" id="1769422"/>
    <lineage>
        <taxon>Bacteria</taxon>
        <taxon>Bacillati</taxon>
        <taxon>Actinomycetota</taxon>
        <taxon>Actinomycetes</taxon>
        <taxon>Bifidobacteriales</taxon>
        <taxon>Bifidobacteriaceae</taxon>
        <taxon>Galliscardovia</taxon>
    </lineage>
</organism>
<dbReference type="SUPFAM" id="SSF53383">
    <property type="entry name" value="PLP-dependent transferases"/>
    <property type="match status" value="1"/>
</dbReference>
<sequence>MLTYDLHSRGELSLFEFLYRSIKNDILTGQLQPSERLPSKRTFARHLGISTITIEAAYRQLVAEGYVYARERSGYYVADVAPVSSPTLASALAYSPIGAEQPFSHASSLVSHEVAHYQNDSLHNRAQHEQYEQHGAHGQVEQYKQDKQYEQHILADFSRPASHAHRQAARLWERTLRSTFSHESEATLFREHTARGSMRLREAIAQYLLRSRGMHVEPEAIVIAAGAKLLYSLCALMNPRARTIALEDPGYPVLCQVYTAFGKRVQGISQDEHGLLVSELALKNVQIAHVMPSHQFPSGHLMSISRRYELLSWAYDGAREIIEDDFDWEFRLAGRPIPSLQSIDAQGKVIYISTFSVSLSPALRIAYAVFPDALNERVEHALACFSQTVSTIDQIALARALESGDYERHISRFRAYARRVRDELISALQSSPIGNRLIFGQVDNGLHFVLGVRTEAYARDIARVCRSSGVIMAPLDAYCLEQTTAHDGYARFVMQYSGVDPQHIHEAVLAFVRAVKECE</sequence>
<evidence type="ECO:0000256" key="2">
    <source>
        <dbReference type="ARBA" id="ARBA00022898"/>
    </source>
</evidence>
<comment type="similarity">
    <text evidence="1">In the C-terminal section; belongs to the class-I pyridoxal-phosphate-dependent aminotransferase family.</text>
</comment>
<dbReference type="Pfam" id="PF00392">
    <property type="entry name" value="GntR"/>
    <property type="match status" value="1"/>
</dbReference>
<dbReference type="Gene3D" id="1.10.10.10">
    <property type="entry name" value="Winged helix-like DNA-binding domain superfamily/Winged helix DNA-binding domain"/>
    <property type="match status" value="1"/>
</dbReference>
<keyword evidence="8" id="KW-1185">Reference proteome</keyword>
<name>A0A8J3AKN1_9BIFI</name>
<dbReference type="GO" id="GO:0003677">
    <property type="term" value="F:DNA binding"/>
    <property type="evidence" value="ECO:0007669"/>
    <property type="project" value="UniProtKB-KW"/>
</dbReference>
<dbReference type="EMBL" id="BMDH01000007">
    <property type="protein sequence ID" value="GGI15610.1"/>
    <property type="molecule type" value="Genomic_DNA"/>
</dbReference>
<keyword evidence="4" id="KW-0238">DNA-binding</keyword>
<evidence type="ECO:0000313" key="7">
    <source>
        <dbReference type="EMBL" id="GGI15610.1"/>
    </source>
</evidence>
<evidence type="ECO:0000313" key="8">
    <source>
        <dbReference type="Proteomes" id="UP000619536"/>
    </source>
</evidence>
<dbReference type="CDD" id="cd07377">
    <property type="entry name" value="WHTH_GntR"/>
    <property type="match status" value="1"/>
</dbReference>
<evidence type="ECO:0000259" key="6">
    <source>
        <dbReference type="PROSITE" id="PS50949"/>
    </source>
</evidence>
<dbReference type="InterPro" id="IPR015421">
    <property type="entry name" value="PyrdxlP-dep_Trfase_major"/>
</dbReference>
<dbReference type="CDD" id="cd00609">
    <property type="entry name" value="AAT_like"/>
    <property type="match status" value="1"/>
</dbReference>
<dbReference type="Proteomes" id="UP000619536">
    <property type="component" value="Unassembled WGS sequence"/>
</dbReference>
<dbReference type="PANTHER" id="PTHR46577:SF1">
    <property type="entry name" value="HTH-TYPE TRANSCRIPTIONAL REGULATORY PROTEIN GABR"/>
    <property type="match status" value="1"/>
</dbReference>
<dbReference type="InterPro" id="IPR051446">
    <property type="entry name" value="HTH_trans_reg/aminotransferase"/>
</dbReference>
<dbReference type="PANTHER" id="PTHR46577">
    <property type="entry name" value="HTH-TYPE TRANSCRIPTIONAL REGULATORY PROTEIN GABR"/>
    <property type="match status" value="1"/>
</dbReference>
<reference evidence="7" key="1">
    <citation type="journal article" date="2014" name="Int. J. Syst. Evol. Microbiol.">
        <title>Complete genome sequence of Corynebacterium casei LMG S-19264T (=DSM 44701T), isolated from a smear-ripened cheese.</title>
        <authorList>
            <consortium name="US DOE Joint Genome Institute (JGI-PGF)"/>
            <person name="Walter F."/>
            <person name="Albersmeier A."/>
            <person name="Kalinowski J."/>
            <person name="Ruckert C."/>
        </authorList>
    </citation>
    <scope>NUCLEOTIDE SEQUENCE</scope>
    <source>
        <strain evidence="7">CCM 8606</strain>
    </source>
</reference>
<dbReference type="InterPro" id="IPR036388">
    <property type="entry name" value="WH-like_DNA-bd_sf"/>
</dbReference>
<dbReference type="Gene3D" id="3.40.640.10">
    <property type="entry name" value="Type I PLP-dependent aspartate aminotransferase-like (Major domain)"/>
    <property type="match status" value="1"/>
</dbReference>
<evidence type="ECO:0000256" key="3">
    <source>
        <dbReference type="ARBA" id="ARBA00023015"/>
    </source>
</evidence>
<dbReference type="GO" id="GO:0003700">
    <property type="term" value="F:DNA-binding transcription factor activity"/>
    <property type="evidence" value="ECO:0007669"/>
    <property type="project" value="InterPro"/>
</dbReference>
<dbReference type="AlphaFoldDB" id="A0A8J3AKN1"/>
<dbReference type="SUPFAM" id="SSF46785">
    <property type="entry name" value="Winged helix' DNA-binding domain"/>
    <property type="match status" value="1"/>
</dbReference>
<feature type="domain" description="HTH gntR-type" evidence="6">
    <location>
        <begin position="12"/>
        <end position="80"/>
    </location>
</feature>
<gene>
    <name evidence="7" type="ORF">GCM10007377_16750</name>
</gene>
<dbReference type="InterPro" id="IPR015424">
    <property type="entry name" value="PyrdxlP-dep_Trfase"/>
</dbReference>
<dbReference type="InterPro" id="IPR036390">
    <property type="entry name" value="WH_DNA-bd_sf"/>
</dbReference>
<evidence type="ECO:0000256" key="1">
    <source>
        <dbReference type="ARBA" id="ARBA00005384"/>
    </source>
</evidence>
<dbReference type="SMART" id="SM00345">
    <property type="entry name" value="HTH_GNTR"/>
    <property type="match status" value="1"/>
</dbReference>
<accession>A0A8J3AKN1</accession>
<dbReference type="RefSeq" id="WP_188355829.1">
    <property type="nucleotide sequence ID" value="NZ_BMDH01000007.1"/>
</dbReference>
<evidence type="ECO:0000256" key="4">
    <source>
        <dbReference type="ARBA" id="ARBA00023125"/>
    </source>
</evidence>
<keyword evidence="5" id="KW-0804">Transcription</keyword>
<dbReference type="PROSITE" id="PS50949">
    <property type="entry name" value="HTH_GNTR"/>
    <property type="match status" value="1"/>
</dbReference>
<proteinExistence type="inferred from homology"/>
<dbReference type="InterPro" id="IPR000524">
    <property type="entry name" value="Tscrpt_reg_HTH_GntR"/>
</dbReference>
<keyword evidence="3" id="KW-0805">Transcription regulation</keyword>
<evidence type="ECO:0000256" key="5">
    <source>
        <dbReference type="ARBA" id="ARBA00023163"/>
    </source>
</evidence>
<protein>
    <submittedName>
        <fullName evidence="7">GntR family transcriptional regulator</fullName>
    </submittedName>
</protein>
<comment type="caution">
    <text evidence="7">The sequence shown here is derived from an EMBL/GenBank/DDBJ whole genome shotgun (WGS) entry which is preliminary data.</text>
</comment>
<keyword evidence="2" id="KW-0663">Pyridoxal phosphate</keyword>